<organism evidence="1 2">
    <name type="scientific">Exilibacterium tricleocarpae</name>
    <dbReference type="NCBI Taxonomy" id="2591008"/>
    <lineage>
        <taxon>Bacteria</taxon>
        <taxon>Pseudomonadati</taxon>
        <taxon>Pseudomonadota</taxon>
        <taxon>Gammaproteobacteria</taxon>
        <taxon>Cellvibrionales</taxon>
        <taxon>Cellvibrionaceae</taxon>
        <taxon>Exilibacterium</taxon>
    </lineage>
</organism>
<dbReference type="EMBL" id="VHSG01000007">
    <property type="protein sequence ID" value="TQV82715.1"/>
    <property type="molecule type" value="Genomic_DNA"/>
</dbReference>
<sequence>MKQQPWRRKPRDFIEMWPVNQWLAINNTRSPLPLEMIFMPANPYRFTTSFYLFYPEGYPQMLGLTG</sequence>
<dbReference type="AlphaFoldDB" id="A0A545TZS8"/>
<dbReference type="Proteomes" id="UP000319732">
    <property type="component" value="Unassembled WGS sequence"/>
</dbReference>
<keyword evidence="2" id="KW-1185">Reference proteome</keyword>
<proteinExistence type="predicted"/>
<dbReference type="RefSeq" id="WP_142903731.1">
    <property type="nucleotide sequence ID" value="NZ_ML660090.1"/>
</dbReference>
<reference evidence="1 2" key="1">
    <citation type="submission" date="2019-06" db="EMBL/GenBank/DDBJ databases">
        <title>Whole genome sequence for Cellvibrionaceae sp. R142.</title>
        <authorList>
            <person name="Wang G."/>
        </authorList>
    </citation>
    <scope>NUCLEOTIDE SEQUENCE [LARGE SCALE GENOMIC DNA]</scope>
    <source>
        <strain evidence="1 2">R142</strain>
    </source>
</reference>
<protein>
    <submittedName>
        <fullName evidence="1">Uncharacterized protein</fullName>
    </submittedName>
</protein>
<accession>A0A545TZS8</accession>
<gene>
    <name evidence="1" type="ORF">FKG94_08295</name>
</gene>
<comment type="caution">
    <text evidence="1">The sequence shown here is derived from an EMBL/GenBank/DDBJ whole genome shotgun (WGS) entry which is preliminary data.</text>
</comment>
<name>A0A545TZS8_9GAMM</name>
<evidence type="ECO:0000313" key="1">
    <source>
        <dbReference type="EMBL" id="TQV82715.1"/>
    </source>
</evidence>
<evidence type="ECO:0000313" key="2">
    <source>
        <dbReference type="Proteomes" id="UP000319732"/>
    </source>
</evidence>